<dbReference type="Proteomes" id="UP000183945">
    <property type="component" value="Unassembled WGS sequence"/>
</dbReference>
<organism evidence="1 2">
    <name type="scientific">Salegentibacter echinorum</name>
    <dbReference type="NCBI Taxonomy" id="1073325"/>
    <lineage>
        <taxon>Bacteria</taxon>
        <taxon>Pseudomonadati</taxon>
        <taxon>Bacteroidota</taxon>
        <taxon>Flavobacteriia</taxon>
        <taxon>Flavobacteriales</taxon>
        <taxon>Flavobacteriaceae</taxon>
        <taxon>Salegentibacter</taxon>
    </lineage>
</organism>
<dbReference type="EMBL" id="FQVT01000004">
    <property type="protein sequence ID" value="SHG05179.1"/>
    <property type="molecule type" value="Genomic_DNA"/>
</dbReference>
<dbReference type="STRING" id="1073325.SAMN05444483_104236"/>
<name>A0A1M5GN66_SALEC</name>
<keyword evidence="2" id="KW-1185">Reference proteome</keyword>
<gene>
    <name evidence="1" type="ORF">SAMN05444483_104236</name>
</gene>
<dbReference type="OrthoDB" id="669131at2"/>
<evidence type="ECO:0000313" key="1">
    <source>
        <dbReference type="EMBL" id="SHG05179.1"/>
    </source>
</evidence>
<evidence type="ECO:0000313" key="2">
    <source>
        <dbReference type="Proteomes" id="UP000183945"/>
    </source>
</evidence>
<dbReference type="InterPro" id="IPR025324">
    <property type="entry name" value="DUF4230"/>
</dbReference>
<dbReference type="Pfam" id="PF14014">
    <property type="entry name" value="DUF4230"/>
    <property type="match status" value="1"/>
</dbReference>
<accession>A0A1M5GN66</accession>
<protein>
    <recommendedName>
        <fullName evidence="3">DUF4230 domain-containing protein</fullName>
    </recommendedName>
</protein>
<proteinExistence type="predicted"/>
<evidence type="ECO:0008006" key="3">
    <source>
        <dbReference type="Google" id="ProtNLM"/>
    </source>
</evidence>
<sequence>MEFLFIGLAVGAVVAYFVFARFNKEKSKSKTNEQSLVIMDKIKSVCKFITVEGDFSEIYHYENLKEKYLSLLLGKKKAIVLVNAKAHVGFDLSKIKMSSENEKRVIILTNFPQPELLTVETDFKYYDKREGWANPFTTSDLTDINRDAKSYIVDKIPQSGLMDQARKEALDTILLMEKIVGTIGWRLDYTALTLGDKAQEKLEN</sequence>
<reference evidence="2" key="1">
    <citation type="submission" date="2016-11" db="EMBL/GenBank/DDBJ databases">
        <authorList>
            <person name="Varghese N."/>
            <person name="Submissions S."/>
        </authorList>
    </citation>
    <scope>NUCLEOTIDE SEQUENCE [LARGE SCALE GENOMIC DNA]</scope>
    <source>
        <strain evidence="2">DSM 24579</strain>
    </source>
</reference>
<dbReference type="AlphaFoldDB" id="A0A1M5GN66"/>
<dbReference type="RefSeq" id="WP_072878857.1">
    <property type="nucleotide sequence ID" value="NZ_FQVT01000004.1"/>
</dbReference>